<dbReference type="eggNOG" id="arCOG01043">
    <property type="taxonomic scope" value="Archaea"/>
</dbReference>
<dbReference type="EnsemblBacteria" id="CAI48525">
    <property type="protein sequence ID" value="CAI48525"/>
    <property type="gene ID" value="NP_0868A"/>
</dbReference>
<dbReference type="Proteomes" id="UP000002698">
    <property type="component" value="Chromosome"/>
</dbReference>
<dbReference type="RefSeq" id="WP_011322161.1">
    <property type="nucleotide sequence ID" value="NC_007426.1"/>
</dbReference>
<dbReference type="InterPro" id="IPR002739">
    <property type="entry name" value="PAB1135-like"/>
</dbReference>
<dbReference type="AlphaFoldDB" id="A0A1U7EU90"/>
<organism evidence="2 3">
    <name type="scientific">Natronomonas pharaonis (strain ATCC 35678 / DSM 2160 / CIP 103997 / JCM 8858 / NBRC 14720 / NCIMB 2260 / Gabara)</name>
    <name type="common">Halobacterium pharaonis</name>
    <dbReference type="NCBI Taxonomy" id="348780"/>
    <lineage>
        <taxon>Archaea</taxon>
        <taxon>Methanobacteriati</taxon>
        <taxon>Methanobacteriota</taxon>
        <taxon>Stenosarchaea group</taxon>
        <taxon>Halobacteria</taxon>
        <taxon>Halobacteriales</taxon>
        <taxon>Natronomonadaceae</taxon>
        <taxon>Natronomonas</taxon>
    </lineage>
</organism>
<dbReference type="PANTHER" id="PTHR39652">
    <property type="entry name" value="UPF0201 PROTEIN TK1335"/>
    <property type="match status" value="1"/>
</dbReference>
<accession>A0A1U7EU90</accession>
<dbReference type="InterPro" id="IPR022803">
    <property type="entry name" value="Ribosomal_uL5_dom_sf"/>
</dbReference>
<dbReference type="EMBL" id="CR936257">
    <property type="protein sequence ID" value="CAI48525.1"/>
    <property type="molecule type" value="Genomic_DNA"/>
</dbReference>
<reference evidence="2 3" key="1">
    <citation type="journal article" date="2005" name="Genome Res.">
        <title>Living with two extremes: conclusions from the genome sequence of Natronomonas pharaonis.</title>
        <authorList>
            <person name="Falb M."/>
            <person name="Pfeiffer F."/>
            <person name="Palm P."/>
            <person name="Rodewald K."/>
            <person name="Hickmann V."/>
            <person name="Tittor J."/>
            <person name="Oesterhelt D."/>
        </authorList>
    </citation>
    <scope>NUCLEOTIDE SEQUENCE [LARGE SCALE GENOMIC DNA]</scope>
    <source>
        <strain evidence="3">ATCC 35678 / DSM 2160 / CIP 103997 / JCM 8858 / NBRC 14720 / NCIMB 2260 / Gabara</strain>
    </source>
</reference>
<protein>
    <recommendedName>
        <fullName evidence="1">UPF0201 protein NP_0868A</fullName>
    </recommendedName>
</protein>
<dbReference type="HOGENOM" id="CLU_134829_0_0_2"/>
<sequence length="134" mass="14628">MIYSVDVQITAPVNETEVTDRVADAIENLFPEAEIESHPGELMGTGHSMETFSERLHEQAILDSARGAFFSDLEGDTFSFRLKKQAAFQGVINFAVGSESELGDIHVRVKVNEPDAETYIDSVAPPTEDGAPVE</sequence>
<proteinExistence type="inferred from homology"/>
<dbReference type="KEGG" id="nph:NP_0868A"/>
<evidence type="ECO:0000313" key="2">
    <source>
        <dbReference type="EMBL" id="CAI48525.1"/>
    </source>
</evidence>
<gene>
    <name evidence="2" type="ordered locus">NP_0868A</name>
</gene>
<dbReference type="HAMAP" id="MF_01112">
    <property type="entry name" value="UPF0201"/>
    <property type="match status" value="1"/>
</dbReference>
<dbReference type="Pfam" id="PF01877">
    <property type="entry name" value="RNA_binding"/>
    <property type="match status" value="1"/>
</dbReference>
<evidence type="ECO:0000313" key="3">
    <source>
        <dbReference type="Proteomes" id="UP000002698"/>
    </source>
</evidence>
<dbReference type="GeneID" id="3700984"/>
<comment type="similarity">
    <text evidence="1">Belongs to the UPF0201 family.</text>
</comment>
<evidence type="ECO:0000256" key="1">
    <source>
        <dbReference type="HAMAP-Rule" id="MF_01112"/>
    </source>
</evidence>
<dbReference type="STRING" id="348780.NP_0868A"/>
<keyword evidence="3" id="KW-1185">Reference proteome</keyword>
<dbReference type="Gene3D" id="3.30.1440.10">
    <property type="match status" value="1"/>
</dbReference>
<dbReference type="SUPFAM" id="SSF55282">
    <property type="entry name" value="RL5-like"/>
    <property type="match status" value="1"/>
</dbReference>
<name>A0A1U7EU90_NATPD</name>
<dbReference type="PANTHER" id="PTHR39652:SF1">
    <property type="entry name" value="UPF0201 PROTEIN TK1335"/>
    <property type="match status" value="1"/>
</dbReference>